<feature type="domain" description="C2H2-type" evidence="7">
    <location>
        <begin position="1915"/>
        <end position="1943"/>
    </location>
</feature>
<feature type="region of interest" description="Disordered" evidence="6">
    <location>
        <begin position="45"/>
        <end position="83"/>
    </location>
</feature>
<dbReference type="GO" id="GO:0000981">
    <property type="term" value="F:DNA-binding transcription factor activity, RNA polymerase II-specific"/>
    <property type="evidence" value="ECO:0007669"/>
    <property type="project" value="TreeGrafter"/>
</dbReference>
<evidence type="ECO:0000256" key="4">
    <source>
        <dbReference type="ARBA" id="ARBA00022833"/>
    </source>
</evidence>
<dbReference type="InterPro" id="IPR013087">
    <property type="entry name" value="Znf_C2H2_type"/>
</dbReference>
<dbReference type="GO" id="GO:0005634">
    <property type="term" value="C:nucleus"/>
    <property type="evidence" value="ECO:0007669"/>
    <property type="project" value="TreeGrafter"/>
</dbReference>
<evidence type="ECO:0000313" key="9">
    <source>
        <dbReference type="Proteomes" id="UP001209878"/>
    </source>
</evidence>
<feature type="region of interest" description="Disordered" evidence="6">
    <location>
        <begin position="1303"/>
        <end position="1368"/>
    </location>
</feature>
<dbReference type="Proteomes" id="UP001209878">
    <property type="component" value="Unassembled WGS sequence"/>
</dbReference>
<feature type="compositionally biased region" description="Polar residues" evidence="6">
    <location>
        <begin position="1311"/>
        <end position="1320"/>
    </location>
</feature>
<accession>A0AAD9UE16</accession>
<organism evidence="8 9">
    <name type="scientific">Ridgeia piscesae</name>
    <name type="common">Tubeworm</name>
    <dbReference type="NCBI Taxonomy" id="27915"/>
    <lineage>
        <taxon>Eukaryota</taxon>
        <taxon>Metazoa</taxon>
        <taxon>Spiralia</taxon>
        <taxon>Lophotrochozoa</taxon>
        <taxon>Annelida</taxon>
        <taxon>Polychaeta</taxon>
        <taxon>Sedentaria</taxon>
        <taxon>Canalipalpata</taxon>
        <taxon>Sabellida</taxon>
        <taxon>Siboglinidae</taxon>
        <taxon>Ridgeia</taxon>
    </lineage>
</organism>
<feature type="domain" description="C2H2-type" evidence="7">
    <location>
        <begin position="1232"/>
        <end position="1259"/>
    </location>
</feature>
<dbReference type="PROSITE" id="PS50157">
    <property type="entry name" value="ZINC_FINGER_C2H2_2"/>
    <property type="match status" value="9"/>
</dbReference>
<evidence type="ECO:0000313" key="8">
    <source>
        <dbReference type="EMBL" id="KAK2185988.1"/>
    </source>
</evidence>
<keyword evidence="4" id="KW-0862">Zinc</keyword>
<feature type="region of interest" description="Disordered" evidence="6">
    <location>
        <begin position="423"/>
        <end position="443"/>
    </location>
</feature>
<sequence>METSTPLAMTPSAPSTDADGSNQTCSETCDTCNFVAPNHTELLSHQKSHTNHQLTDGGKVSTESKPGRHDDSNNNTKEKSSGVTSVVTCRDTCEDDTSMSSSSGDTNTKNSYTCHSCGLTVDSARTYLHHLVEQHGQVFDIFECDICEYATRCQQNLPRHRKCHFTSDMSPQTDTEILEEDAETKITATPMNDSESCDTQDMDVESAEQKLESSSPDAGGSKEMGVQSPRGSPVNTDDSNQTKDQLTIRADDTELMKLHKIAMSMKSADAKSPVYRMSTETETTASCITQSPSTEVYLQAASVAAEDKPIDTNTDTQRGEQIMATKPLSKGTLPGASNGVKRRTYTPVREAVDPGKYMIIEEIDGTKYACSKCGNIYKWRKSLNKHWKEKHEGQTPDASIAAAHFGLPSSKMEKKRISASPMHFSSLSTSGGNTKKLATTSSNSRALKQMEFQSHHFGSNNYQPSRHTPVLLSSSVSTSHKRPASLIDAYAAGYIKRACYNRKSPVSSPARSLAASPADMRAMSSGYSIYPDVHTTSPSVVTPKPMYVYHHDGEQMMKSSPPPLLPTPPTAHARYMSTSTLGMLADIPVDLSSRCSSVYSDNSEESVLDLSKDSTSSALKASSLQLPPPQDEPLDFSAKCDPVGVSVKSEESAAPGQCSVCAYVSKSSADYTEHMAIHNTKSSHRCAACQQHFHSVQDLNDHFQQYHRDVLNAHLTTCRLDCIEGKDDPFAYDDTERTQLFKYLTKKEAEPVPSFCIVCGIKFEGQTSLAVHFQQTHPSLSSPYKSYLSPVPHTRVSVKLENDEAKQQQRQLFDMEQPALLQCSQCTFVARTTSELARHQLKHSLSMTLSCRICATSCQSKNELFLHYQKQHADVSIRHPQDLQLDVHCGLEVDHSEGHDTTAAMDSLTQIVDGDTVIDLTADGTMVVIPQAPEETSSPVHTKPSFGRLSKKYAGLATGNSSASAEMLLPYKCSVCEYRARWPSEITQHMKNHSDEKPYSCPRCTYKSKWKWDVVKHLKRCGGGTVKDVIDNTRRKKLPQMLTMLPEKEHPKLSPEGVGPTNREVLSSGPPNVTVQQKDDSSTPAVLVSEVQSIKETPVASKPEDVAMSPSEKTRQIQSQLYCQKCPFIGNSPAELKRHSRVHSEEKPFICKTCGYCSKWKCDLKKHLRAYNHTPAVPLVYGGHGRKPGEWYNNKLISKTTTPTSSMENSPGTDEGQPIDSHMSSQYLPAMYRCPLCPYITGKRHLLESHTKIHTRAASSGSGKLKCKKCDFEAEDLPGFVQHKITHSTQHSDRYDAAWARAEDMQHGKTQRSNIQQLDGISSGDYMVPSDASSTSDDRHGYSSDTDCESENTASDYRQVSVPHEEHSQQKSVNYRCVHCPYETYNRVDFEKHIPVHVADDCYQCQWCSWTTSRLNLLYQHAQRSHSLELEAQDKEPRYTEEVETADSKVMLQETCDDKQATDEDNNTGGLLQDREGQSDISGTSNHEKCTVMKTENGTKRRKMKTCNQCGYITDNLTTLQRHRSKHGCGGKYPCDFCDYSVDRQHVVLYHMRTVHSHIQGVNGGEDMHESGTKPTDDQMRAVKKRAKDEDLEKGLPEGIHVFRQAGKTFYACKKCTYVTGNIGNAQNHAKPHGARKRYTCEHCDYSLDQLRHIIHHMKTFHPQVDDQCQRSKVYHTQARLTASKLRQLAVFQCIPVRVNRKVTYRCLTCAAVSCSKRRILTHITSRHVEVHKHICRHCDYRATTASLQRKHVLKQHAKANSPEGLPAPPPDQSNQLNPDTMKITYCTICPFQTSSPAELKNHSDFHGMALPFKCDMCNYSHQKLSTVYEHRKLHKNDLSFKTSVPAKQLINTRLFAASKSAEDSKQMSTSSDMDDAIGVTPRGVKYTCSHCPYKCGSLKNYRLHMELHSANRKFQCDYCSWSVDRFNLLYSHRYRLHSSEPNFDLNKDSSELAKSDYQPAMNICPFCPYVSDSSDALSQHQLCHQIKSQHSCDTCSFSVDELSLLQHHQKLHRPVSRNIECGKCPYSTHSHTLLEMHMRMHGADNKFTCELCDYSVSRFNLLSQHKRVHGVKPTRHNNNHRKIPRNRFNSNDRLMVCGGDNEAELLTCDRCPYQACSLTSLAQHSLGHSTKAKHSCPYCDFTSMTILQLAAHINLHFPGTSLDLEEIQQLVKNNSHTDESLVTDMTEQHRDNKPKSDCVCHFCDRSFSDVADLQQHKQMHLIGGGTC</sequence>
<feature type="domain" description="C2H2-type" evidence="7">
    <location>
        <begin position="1813"/>
        <end position="1840"/>
    </location>
</feature>
<keyword evidence="2" id="KW-0677">Repeat</keyword>
<dbReference type="SUPFAM" id="SSF57667">
    <property type="entry name" value="beta-beta-alpha zinc fingers"/>
    <property type="match status" value="6"/>
</dbReference>
<reference evidence="8" key="1">
    <citation type="journal article" date="2023" name="Mol. Biol. Evol.">
        <title>Third-Generation Sequencing Reveals the Adaptive Role of the Epigenome in Three Deep-Sea Polychaetes.</title>
        <authorList>
            <person name="Perez M."/>
            <person name="Aroh O."/>
            <person name="Sun Y."/>
            <person name="Lan Y."/>
            <person name="Juniper S.K."/>
            <person name="Young C.R."/>
            <person name="Angers B."/>
            <person name="Qian P.Y."/>
        </authorList>
    </citation>
    <scope>NUCLEOTIDE SEQUENCE</scope>
    <source>
        <strain evidence="8">R07B-5</strain>
    </source>
</reference>
<feature type="compositionally biased region" description="Polar residues" evidence="6">
    <location>
        <begin position="1199"/>
        <end position="1212"/>
    </location>
</feature>
<feature type="domain" description="C2H2-type" evidence="7">
    <location>
        <begin position="2199"/>
        <end position="2221"/>
    </location>
</feature>
<feature type="domain" description="C2H2-type" evidence="7">
    <location>
        <begin position="971"/>
        <end position="998"/>
    </location>
</feature>
<evidence type="ECO:0000256" key="2">
    <source>
        <dbReference type="ARBA" id="ARBA00022737"/>
    </source>
</evidence>
<dbReference type="InterPro" id="IPR036236">
    <property type="entry name" value="Znf_C2H2_sf"/>
</dbReference>
<feature type="compositionally biased region" description="Acidic residues" evidence="6">
    <location>
        <begin position="195"/>
        <end position="206"/>
    </location>
</feature>
<feature type="region of interest" description="Disordered" evidence="6">
    <location>
        <begin position="1199"/>
        <end position="1222"/>
    </location>
</feature>
<gene>
    <name evidence="8" type="ORF">NP493_215g04029</name>
</gene>
<evidence type="ECO:0000259" key="7">
    <source>
        <dbReference type="PROSITE" id="PS50157"/>
    </source>
</evidence>
<evidence type="ECO:0000256" key="5">
    <source>
        <dbReference type="PROSITE-ProRule" id="PRU00042"/>
    </source>
</evidence>
<dbReference type="Gene3D" id="3.30.160.60">
    <property type="entry name" value="Classic Zinc Finger"/>
    <property type="match status" value="12"/>
</dbReference>
<evidence type="ECO:0000256" key="6">
    <source>
        <dbReference type="SAM" id="MobiDB-lite"/>
    </source>
</evidence>
<dbReference type="GO" id="GO:0043565">
    <property type="term" value="F:sequence-specific DNA binding"/>
    <property type="evidence" value="ECO:0007669"/>
    <property type="project" value="TreeGrafter"/>
</dbReference>
<evidence type="ECO:0000256" key="1">
    <source>
        <dbReference type="ARBA" id="ARBA00022723"/>
    </source>
</evidence>
<feature type="region of interest" description="Disordered" evidence="6">
    <location>
        <begin position="1"/>
        <end position="21"/>
    </location>
</feature>
<proteinExistence type="predicted"/>
<feature type="domain" description="C2H2-type" evidence="7">
    <location>
        <begin position="1121"/>
        <end position="1148"/>
    </location>
</feature>
<feature type="region of interest" description="Disordered" evidence="6">
    <location>
        <begin position="185"/>
        <end position="244"/>
    </location>
</feature>
<keyword evidence="1" id="KW-0479">Metal-binding</keyword>
<feature type="domain" description="C2H2-type" evidence="7">
    <location>
        <begin position="368"/>
        <end position="396"/>
    </location>
</feature>
<protein>
    <recommendedName>
        <fullName evidence="7">C2H2-type domain-containing protein</fullName>
    </recommendedName>
</protein>
<keyword evidence="9" id="KW-1185">Reference proteome</keyword>
<name>A0AAD9UE16_RIDPI</name>
<keyword evidence="3 5" id="KW-0863">Zinc-finger</keyword>
<dbReference type="GO" id="GO:0008270">
    <property type="term" value="F:zinc ion binding"/>
    <property type="evidence" value="ECO:0007669"/>
    <property type="project" value="UniProtKB-KW"/>
</dbReference>
<feature type="compositionally biased region" description="Basic and acidic residues" evidence="6">
    <location>
        <begin position="65"/>
        <end position="80"/>
    </location>
</feature>
<feature type="domain" description="C2H2-type" evidence="7">
    <location>
        <begin position="1149"/>
        <end position="1178"/>
    </location>
</feature>
<comment type="caution">
    <text evidence="8">The sequence shown here is derived from an EMBL/GenBank/DDBJ whole genome shotgun (WGS) entry which is preliminary data.</text>
</comment>
<dbReference type="SMART" id="SM00355">
    <property type="entry name" value="ZnF_C2H2"/>
    <property type="match status" value="34"/>
</dbReference>
<feature type="domain" description="C2H2-type" evidence="7">
    <location>
        <begin position="2048"/>
        <end position="2075"/>
    </location>
</feature>
<feature type="region of interest" description="Disordered" evidence="6">
    <location>
        <begin position="1755"/>
        <end position="1777"/>
    </location>
</feature>
<dbReference type="PANTHER" id="PTHR24408">
    <property type="entry name" value="ZINC FINGER PROTEIN"/>
    <property type="match status" value="1"/>
</dbReference>
<dbReference type="PANTHER" id="PTHR24408:SF58">
    <property type="entry name" value="TRANSCRIPTION FACTOR (TFIIIA), PUTATIVE (AFU_ORTHOLOGUE AFUA_1G05150)-RELATED"/>
    <property type="match status" value="1"/>
</dbReference>
<dbReference type="EMBL" id="JAODUO010000216">
    <property type="protein sequence ID" value="KAK2185988.1"/>
    <property type="molecule type" value="Genomic_DNA"/>
</dbReference>
<dbReference type="PROSITE" id="PS00028">
    <property type="entry name" value="ZINC_FINGER_C2H2_1"/>
    <property type="match status" value="10"/>
</dbReference>
<feature type="region of interest" description="Disordered" evidence="6">
    <location>
        <begin position="1457"/>
        <end position="1485"/>
    </location>
</feature>
<feature type="compositionally biased region" description="Polar residues" evidence="6">
    <location>
        <begin position="229"/>
        <end position="244"/>
    </location>
</feature>
<evidence type="ECO:0000256" key="3">
    <source>
        <dbReference type="ARBA" id="ARBA00022771"/>
    </source>
</evidence>